<gene>
    <name evidence="1" type="ORF">WM40_05620</name>
</gene>
<name>A0A0F5K2T2_9BURK</name>
<keyword evidence="2" id="KW-1185">Reference proteome</keyword>
<reference evidence="1 2" key="1">
    <citation type="submission" date="2015-03" db="EMBL/GenBank/DDBJ databases">
        <title>Draft Genome Sequence of Burkholderia andropogonis type strain ICMP2807, isolated from Sorghum bicolor.</title>
        <authorList>
            <person name="Lopes-Santos L."/>
            <person name="Castro D.B."/>
            <person name="Ottoboni L.M."/>
            <person name="Park D."/>
            <person name="Weirc B.S."/>
            <person name="Destefano S.A."/>
        </authorList>
    </citation>
    <scope>NUCLEOTIDE SEQUENCE [LARGE SCALE GENOMIC DNA]</scope>
    <source>
        <strain evidence="1 2">ICMP2807</strain>
    </source>
</reference>
<dbReference type="EMBL" id="LAQU01000004">
    <property type="protein sequence ID" value="KKB64403.1"/>
    <property type="molecule type" value="Genomic_DNA"/>
</dbReference>
<dbReference type="Proteomes" id="UP000033618">
    <property type="component" value="Unassembled WGS sequence"/>
</dbReference>
<accession>A0A0F5K2T2</accession>
<dbReference type="Pfam" id="PF11925">
    <property type="entry name" value="DUF3443"/>
    <property type="match status" value="1"/>
</dbReference>
<proteinExistence type="predicted"/>
<dbReference type="RefSeq" id="WP_046152384.1">
    <property type="nucleotide sequence ID" value="NZ_CADFGU010000008.1"/>
</dbReference>
<dbReference type="AlphaFoldDB" id="A0A0F5K2T2"/>
<dbReference type="OrthoDB" id="5289858at2"/>
<dbReference type="InterPro" id="IPR021847">
    <property type="entry name" value="DUF3443"/>
</dbReference>
<dbReference type="PATRIC" id="fig|28092.6.peg.1339"/>
<protein>
    <recommendedName>
        <fullName evidence="3">DUF3443 domain-containing protein</fullName>
    </recommendedName>
</protein>
<evidence type="ECO:0008006" key="3">
    <source>
        <dbReference type="Google" id="ProtNLM"/>
    </source>
</evidence>
<comment type="caution">
    <text evidence="1">The sequence shown here is derived from an EMBL/GenBank/DDBJ whole genome shotgun (WGS) entry which is preliminary data.</text>
</comment>
<organism evidence="1 2">
    <name type="scientific">Robbsia andropogonis</name>
    <dbReference type="NCBI Taxonomy" id="28092"/>
    <lineage>
        <taxon>Bacteria</taxon>
        <taxon>Pseudomonadati</taxon>
        <taxon>Pseudomonadota</taxon>
        <taxon>Betaproteobacteria</taxon>
        <taxon>Burkholderiales</taxon>
        <taxon>Burkholderiaceae</taxon>
        <taxon>Robbsia</taxon>
    </lineage>
</organism>
<evidence type="ECO:0000313" key="2">
    <source>
        <dbReference type="Proteomes" id="UP000033618"/>
    </source>
</evidence>
<dbReference type="STRING" id="28092.WM40_05620"/>
<sequence length="434" mass="44201">MRFLSFLTVIRPRPVVITGWLAGLIAVGMLAGCGGGGGSSSSSNSATSAAATSTIAAADTNVSTITVQQGPNANLANAPFVTVTVCAPGSSTCDTINNVIVDTGSVGLRVLASAVPNSLNTLTRIQLSSSSQYLAVCGQFLSGYTWGTGRLADIKMSGQSASSVPIQVIADSAVGSAPSQCSNGSATSYSTAATLGANGILGVEGLIQDCGATCVSTATSAWYWGCSSTTACSSPSQTTVPLAQQITNPVSKFATDNNGVIIELPVIASTGAATATGALVFGIGTRTNNALGSATVVQTDSAFNFKSTYNGTTNTGAFVDTGSNFLYLDDSSIATCTSGSYSGFFCPSSTVSRSVTFSSNVSGATSTYSTTFNIANAQTLFSSNNYYAYNDIGVQQTNQMDFGLPFFYGKNVFVKMETAANLRDGYLAFISNVN</sequence>
<dbReference type="PROSITE" id="PS51257">
    <property type="entry name" value="PROKAR_LIPOPROTEIN"/>
    <property type="match status" value="1"/>
</dbReference>
<evidence type="ECO:0000313" key="1">
    <source>
        <dbReference type="EMBL" id="KKB64403.1"/>
    </source>
</evidence>